<evidence type="ECO:0000256" key="8">
    <source>
        <dbReference type="SAM" id="Phobius"/>
    </source>
</evidence>
<feature type="transmembrane region" description="Helical" evidence="8">
    <location>
        <begin position="543"/>
        <end position="567"/>
    </location>
</feature>
<feature type="region of interest" description="Disordered" evidence="7">
    <location>
        <begin position="14"/>
        <end position="85"/>
    </location>
</feature>
<feature type="transmembrane region" description="Helical" evidence="8">
    <location>
        <begin position="315"/>
        <end position="334"/>
    </location>
</feature>
<dbReference type="InterPro" id="IPR036259">
    <property type="entry name" value="MFS_trans_sf"/>
</dbReference>
<dbReference type="SUPFAM" id="SSF103473">
    <property type="entry name" value="MFS general substrate transporter"/>
    <property type="match status" value="1"/>
</dbReference>
<dbReference type="GO" id="GO:0022857">
    <property type="term" value="F:transmembrane transporter activity"/>
    <property type="evidence" value="ECO:0007669"/>
    <property type="project" value="InterPro"/>
</dbReference>
<evidence type="ECO:0000256" key="3">
    <source>
        <dbReference type="ARBA" id="ARBA00022448"/>
    </source>
</evidence>
<dbReference type="InterPro" id="IPR051788">
    <property type="entry name" value="MFS_Transporter"/>
</dbReference>
<feature type="compositionally biased region" description="Low complexity" evidence="7">
    <location>
        <begin position="40"/>
        <end position="72"/>
    </location>
</feature>
<dbReference type="Proteomes" id="UP001342314">
    <property type="component" value="Unassembled WGS sequence"/>
</dbReference>
<dbReference type="PANTHER" id="PTHR23514:SF3">
    <property type="entry name" value="BYPASS OF STOP CODON PROTEIN 6"/>
    <property type="match status" value="1"/>
</dbReference>
<dbReference type="PROSITE" id="PS50850">
    <property type="entry name" value="MFS"/>
    <property type="match status" value="1"/>
</dbReference>
<organism evidence="10 11">
    <name type="scientific">Rhodotorula paludigena</name>
    <dbReference type="NCBI Taxonomy" id="86838"/>
    <lineage>
        <taxon>Eukaryota</taxon>
        <taxon>Fungi</taxon>
        <taxon>Dikarya</taxon>
        <taxon>Basidiomycota</taxon>
        <taxon>Pucciniomycotina</taxon>
        <taxon>Microbotryomycetes</taxon>
        <taxon>Sporidiobolales</taxon>
        <taxon>Sporidiobolaceae</taxon>
        <taxon>Rhodotorula</taxon>
    </lineage>
</organism>
<name>A0AAV5GXW9_9BASI</name>
<comment type="similarity">
    <text evidence="2">Belongs to the major facilitator superfamily.</text>
</comment>
<feature type="transmembrane region" description="Helical" evidence="8">
    <location>
        <begin position="250"/>
        <end position="271"/>
    </location>
</feature>
<keyword evidence="6 8" id="KW-0472">Membrane</keyword>
<protein>
    <recommendedName>
        <fullName evidence="9">Major facilitator superfamily (MFS) profile domain-containing protein</fullName>
    </recommendedName>
</protein>
<comment type="caution">
    <text evidence="10">The sequence shown here is derived from an EMBL/GenBank/DDBJ whole genome shotgun (WGS) entry which is preliminary data.</text>
</comment>
<evidence type="ECO:0000313" key="11">
    <source>
        <dbReference type="Proteomes" id="UP001342314"/>
    </source>
</evidence>
<feature type="transmembrane region" description="Helical" evidence="8">
    <location>
        <begin position="200"/>
        <end position="218"/>
    </location>
</feature>
<evidence type="ECO:0000256" key="1">
    <source>
        <dbReference type="ARBA" id="ARBA00004127"/>
    </source>
</evidence>
<dbReference type="EMBL" id="BQKY01000016">
    <property type="protein sequence ID" value="GJN94009.1"/>
    <property type="molecule type" value="Genomic_DNA"/>
</dbReference>
<dbReference type="Pfam" id="PF07690">
    <property type="entry name" value="MFS_1"/>
    <property type="match status" value="1"/>
</dbReference>
<dbReference type="InterPro" id="IPR020846">
    <property type="entry name" value="MFS_dom"/>
</dbReference>
<feature type="domain" description="Major facilitator superfamily (MFS) profile" evidence="9">
    <location>
        <begin position="160"/>
        <end position="566"/>
    </location>
</feature>
<dbReference type="InterPro" id="IPR011701">
    <property type="entry name" value="MFS"/>
</dbReference>
<sequence>MDLPSAPSAAYFAHPHAAATASPPPSSPSSPFPSRPPSPSSRVSYAYPSTPDIASTRESSTAPPSTRSASHSKNPLLKRPRRHGRRAEGQGWLAWLLNGVKGHGKASPQELELGETRGRRFSAGQAEAATPSAASARAAARAATAGSGAKKGWMTRERAQLAVAFAMIALVGMNDSATGANLDKMQEHYSVSYDKISTVFLSNTAGYFLSSISASFFLHHFGLQVSLLVASAAMSTGCVVLSVAPPFPVFVSMLLFMGFGSGMYDASITTIISHEEDGVLMSWLYSCFGVGAMISPLMIGAFVDKGYDWNRYYNMPLGFSLILAVIGFFTFRGYEVPPDEAHDATLATAQAPEGSAAPASGEVIHARAVMSAQQRMTRALKLPSVYVGFLLIICAFASTDILSAWIVSFMIQKRSSPAAATRFVLAGVWAGIALGRVVLAWLLTKRLGERAFSIVLLVAACAMFAVLYVHNFAVNAVVTVLAGFFIGPVTPKVLDVVGVRVPPSLKSAVMSLTIGLGLIGSSVGPLLFGLVAGRGGLSTLPAVLIGISVVSIIGWFCVSSLIAPTLYRLPPKVFHL</sequence>
<feature type="compositionally biased region" description="Basic residues" evidence="7">
    <location>
        <begin position="76"/>
        <end position="85"/>
    </location>
</feature>
<evidence type="ECO:0000313" key="10">
    <source>
        <dbReference type="EMBL" id="GJN94009.1"/>
    </source>
</evidence>
<evidence type="ECO:0000256" key="7">
    <source>
        <dbReference type="SAM" id="MobiDB-lite"/>
    </source>
</evidence>
<keyword evidence="11" id="KW-1185">Reference proteome</keyword>
<feature type="transmembrane region" description="Helical" evidence="8">
    <location>
        <begin position="451"/>
        <end position="470"/>
    </location>
</feature>
<proteinExistence type="inferred from homology"/>
<comment type="subcellular location">
    <subcellularLocation>
        <location evidence="1">Endomembrane system</location>
        <topology evidence="1">Multi-pass membrane protein</topology>
    </subcellularLocation>
</comment>
<reference evidence="10 11" key="1">
    <citation type="submission" date="2021-12" db="EMBL/GenBank/DDBJ databases">
        <title>High titer production of polyol ester of fatty acids by Rhodotorula paludigena BS15 towards product separation-free biomass refinery.</title>
        <authorList>
            <person name="Mano J."/>
            <person name="Ono H."/>
            <person name="Tanaka T."/>
            <person name="Naito K."/>
            <person name="Sushida H."/>
            <person name="Ike M."/>
            <person name="Tokuyasu K."/>
            <person name="Kitaoka M."/>
        </authorList>
    </citation>
    <scope>NUCLEOTIDE SEQUENCE [LARGE SCALE GENOMIC DNA]</scope>
    <source>
        <strain evidence="10 11">BS15</strain>
    </source>
</reference>
<gene>
    <name evidence="10" type="ORF">Rhopal_007072-T1</name>
</gene>
<dbReference type="GO" id="GO:0012505">
    <property type="term" value="C:endomembrane system"/>
    <property type="evidence" value="ECO:0007669"/>
    <property type="project" value="UniProtKB-SubCell"/>
</dbReference>
<feature type="transmembrane region" description="Helical" evidence="8">
    <location>
        <begin position="509"/>
        <end position="531"/>
    </location>
</feature>
<dbReference type="AlphaFoldDB" id="A0AAV5GXW9"/>
<evidence type="ECO:0000256" key="5">
    <source>
        <dbReference type="ARBA" id="ARBA00022989"/>
    </source>
</evidence>
<evidence type="ECO:0000256" key="6">
    <source>
        <dbReference type="ARBA" id="ARBA00023136"/>
    </source>
</evidence>
<feature type="transmembrane region" description="Helical" evidence="8">
    <location>
        <begin position="283"/>
        <end position="303"/>
    </location>
</feature>
<feature type="transmembrane region" description="Helical" evidence="8">
    <location>
        <begin position="423"/>
        <end position="444"/>
    </location>
</feature>
<dbReference type="Gene3D" id="1.20.1250.20">
    <property type="entry name" value="MFS general substrate transporter like domains"/>
    <property type="match status" value="1"/>
</dbReference>
<evidence type="ECO:0000259" key="9">
    <source>
        <dbReference type="PROSITE" id="PS50850"/>
    </source>
</evidence>
<feature type="transmembrane region" description="Helical" evidence="8">
    <location>
        <begin position="476"/>
        <end position="497"/>
    </location>
</feature>
<keyword evidence="3" id="KW-0813">Transport</keyword>
<evidence type="ECO:0000256" key="2">
    <source>
        <dbReference type="ARBA" id="ARBA00008335"/>
    </source>
</evidence>
<feature type="compositionally biased region" description="Pro residues" evidence="7">
    <location>
        <begin position="22"/>
        <end position="39"/>
    </location>
</feature>
<accession>A0AAV5GXW9</accession>
<keyword evidence="4 8" id="KW-0812">Transmembrane</keyword>
<keyword evidence="5 8" id="KW-1133">Transmembrane helix</keyword>
<dbReference type="PANTHER" id="PTHR23514">
    <property type="entry name" value="BYPASS OF STOP CODON PROTEIN 6"/>
    <property type="match status" value="1"/>
</dbReference>
<feature type="transmembrane region" description="Helical" evidence="8">
    <location>
        <begin position="385"/>
        <end position="411"/>
    </location>
</feature>
<dbReference type="GO" id="GO:0016020">
    <property type="term" value="C:membrane"/>
    <property type="evidence" value="ECO:0007669"/>
    <property type="project" value="TreeGrafter"/>
</dbReference>
<feature type="transmembrane region" description="Helical" evidence="8">
    <location>
        <begin position="161"/>
        <end position="180"/>
    </location>
</feature>
<evidence type="ECO:0000256" key="4">
    <source>
        <dbReference type="ARBA" id="ARBA00022692"/>
    </source>
</evidence>